<protein>
    <submittedName>
        <fullName evidence="1">Uncharacterized protein</fullName>
    </submittedName>
</protein>
<proteinExistence type="predicted"/>
<dbReference type="RefSeq" id="WP_409139392.1">
    <property type="nucleotide sequence ID" value="NZ_JBJXCW010000001.1"/>
</dbReference>
<name>A0ABW9JQV8_9GAMM</name>
<evidence type="ECO:0000313" key="2">
    <source>
        <dbReference type="Proteomes" id="UP001632339"/>
    </source>
</evidence>
<evidence type="ECO:0000313" key="1">
    <source>
        <dbReference type="EMBL" id="MFN0296159.1"/>
    </source>
</evidence>
<comment type="caution">
    <text evidence="1">The sequence shown here is derived from an EMBL/GenBank/DDBJ whole genome shotgun (WGS) entry which is preliminary data.</text>
</comment>
<dbReference type="EMBL" id="JBJXCW010000001">
    <property type="protein sequence ID" value="MFN0296159.1"/>
    <property type="molecule type" value="Genomic_DNA"/>
</dbReference>
<accession>A0ABW9JQV8</accession>
<dbReference type="Proteomes" id="UP001632339">
    <property type="component" value="Unassembled WGS sequence"/>
</dbReference>
<gene>
    <name evidence="1" type="ORF">ACKVE0_01185</name>
</gene>
<keyword evidence="2" id="KW-1185">Reference proteome</keyword>
<organism evidence="1 2">
    <name type="scientific">Acinetobacter albensis</name>
    <dbReference type="NCBI Taxonomy" id="1673609"/>
    <lineage>
        <taxon>Bacteria</taxon>
        <taxon>Pseudomonadati</taxon>
        <taxon>Pseudomonadota</taxon>
        <taxon>Gammaproteobacteria</taxon>
        <taxon>Moraxellales</taxon>
        <taxon>Moraxellaceae</taxon>
        <taxon>Acinetobacter</taxon>
    </lineage>
</organism>
<sequence length="102" mass="12016">MSINESQKNEHVAKFLALLNACYDGKLKTFSDEFSSFDDSFYEKLKKEVQRAKAGEVSSKKEDVFKKYNFFLEYKFWEKNNTDIKMKNFDLKVDGLIKSICN</sequence>
<reference evidence="1 2" key="1">
    <citation type="submission" date="2024-12" db="EMBL/GenBank/DDBJ databases">
        <title>C001-4G Acinetobacter sp. assembled genome.</title>
        <authorList>
            <person name="D'Arcy K."/>
            <person name="Kingdon A.D.H."/>
            <person name="Breen A."/>
            <person name="Mckeown C."/>
            <person name="Allman E."/>
            <person name="Sharma P."/>
            <person name="Mcleman A."/>
            <person name="Roberts A.P."/>
        </authorList>
    </citation>
    <scope>NUCLEOTIDE SEQUENCE [LARGE SCALE GENOMIC DNA]</scope>
    <source>
        <strain evidence="1 2">C1-4G</strain>
    </source>
</reference>